<proteinExistence type="predicted"/>
<protein>
    <submittedName>
        <fullName evidence="1">Uncharacterized protein</fullName>
    </submittedName>
</protein>
<evidence type="ECO:0000313" key="2">
    <source>
        <dbReference type="Proteomes" id="UP000444316"/>
    </source>
</evidence>
<comment type="caution">
    <text evidence="1">The sequence shown here is derived from an EMBL/GenBank/DDBJ whole genome shotgun (WGS) entry which is preliminary data.</text>
</comment>
<dbReference type="Proteomes" id="UP000444316">
    <property type="component" value="Unassembled WGS sequence"/>
</dbReference>
<dbReference type="AlphaFoldDB" id="A0A845I3E2"/>
<reference evidence="1" key="1">
    <citation type="submission" date="2019-12" db="EMBL/GenBank/DDBJ databases">
        <title>Novel species isolated from a subtropical stream in China.</title>
        <authorList>
            <person name="Lu H."/>
        </authorList>
    </citation>
    <scope>NUCLEOTIDE SEQUENCE [LARGE SCALE GENOMIC DNA]</scope>
    <source>
        <strain evidence="1">FT93W</strain>
    </source>
</reference>
<keyword evidence="2" id="KW-1185">Reference proteome</keyword>
<organism evidence="1 2">
    <name type="scientific">Duganella fentianensis</name>
    <dbReference type="NCBI Taxonomy" id="2692177"/>
    <lineage>
        <taxon>Bacteria</taxon>
        <taxon>Pseudomonadati</taxon>
        <taxon>Pseudomonadota</taxon>
        <taxon>Betaproteobacteria</taxon>
        <taxon>Burkholderiales</taxon>
        <taxon>Oxalobacteraceae</taxon>
        <taxon>Telluria group</taxon>
        <taxon>Duganella</taxon>
    </lineage>
</organism>
<dbReference type="EMBL" id="WWCL01000002">
    <property type="protein sequence ID" value="MYN45298.1"/>
    <property type="molecule type" value="Genomic_DNA"/>
</dbReference>
<name>A0A845I3E2_9BURK</name>
<dbReference type="RefSeq" id="WP_161034946.1">
    <property type="nucleotide sequence ID" value="NZ_WWCL01000002.1"/>
</dbReference>
<sequence>MMTAVLLPAFGQEPPVSIRGEENMKQVLPYIQIGMHNDEHVVVVVDDYELADFIEDYLGDDCNLPFDYRTRVERQGGEVITLHFPTSSRLQEIEDSLKKLSSGEVEDIYRLNN</sequence>
<accession>A0A845I3E2</accession>
<evidence type="ECO:0000313" key="1">
    <source>
        <dbReference type="EMBL" id="MYN45298.1"/>
    </source>
</evidence>
<gene>
    <name evidence="1" type="ORF">GTP23_09505</name>
</gene>